<gene>
    <name evidence="5" type="ORF">BA890_01840</name>
</gene>
<evidence type="ECO:0000259" key="4">
    <source>
        <dbReference type="PROSITE" id="PS01124"/>
    </source>
</evidence>
<accession>A0AAN0Y042</accession>
<dbReference type="InterPro" id="IPR020449">
    <property type="entry name" value="Tscrpt_reg_AraC-type_HTH"/>
</dbReference>
<dbReference type="InterPro" id="IPR018060">
    <property type="entry name" value="HTH_AraC"/>
</dbReference>
<evidence type="ECO:0000313" key="6">
    <source>
        <dbReference type="Proteomes" id="UP000092741"/>
    </source>
</evidence>
<dbReference type="GO" id="GO:0043565">
    <property type="term" value="F:sequence-specific DNA binding"/>
    <property type="evidence" value="ECO:0007669"/>
    <property type="project" value="InterPro"/>
</dbReference>
<dbReference type="PANTHER" id="PTHR43280:SF34">
    <property type="entry name" value="ARAC-FAMILY TRANSCRIPTIONAL REGULATOR"/>
    <property type="match status" value="1"/>
</dbReference>
<dbReference type="SMART" id="SM00342">
    <property type="entry name" value="HTH_ARAC"/>
    <property type="match status" value="1"/>
</dbReference>
<sequence>MIRKRVINLSHKIEGSLFTRNSHIISISGEGIIFYNGGIKKVQPNVAIFIPPNVLVRFSLKSISKSDLILTTYHVDGMNLSCRQEKTMNLINAYIEVNILDLKNKNTLIELINLKLDKIKNNKVLCNYEPLEKKINEIINKDLKRKWSLEDICNLTYTSKSTLTRKLKNSQTSMGQIISNARLEYATVLITNTSLSVDEISMQSGFNSTSYFCKKFKEAHGFSPRQFRKILAMNK</sequence>
<name>A0AAN0Y042_VIBNA</name>
<evidence type="ECO:0000256" key="2">
    <source>
        <dbReference type="ARBA" id="ARBA00023125"/>
    </source>
</evidence>
<dbReference type="EMBL" id="CP016345">
    <property type="protein sequence ID" value="ANQ11577.1"/>
    <property type="molecule type" value="Genomic_DNA"/>
</dbReference>
<proteinExistence type="predicted"/>
<dbReference type="RefSeq" id="WP_014230747.1">
    <property type="nucleotide sequence ID" value="NZ_ATFJ01000038.1"/>
</dbReference>
<dbReference type="PRINTS" id="PR00032">
    <property type="entry name" value="HTHARAC"/>
</dbReference>
<evidence type="ECO:0000256" key="1">
    <source>
        <dbReference type="ARBA" id="ARBA00023015"/>
    </source>
</evidence>
<organism evidence="5 6">
    <name type="scientific">Vibrio natriegens NBRC 15636 = ATCC 14048 = DSM 759</name>
    <dbReference type="NCBI Taxonomy" id="1219067"/>
    <lineage>
        <taxon>Bacteria</taxon>
        <taxon>Pseudomonadati</taxon>
        <taxon>Pseudomonadota</taxon>
        <taxon>Gammaproteobacteria</taxon>
        <taxon>Vibrionales</taxon>
        <taxon>Vibrionaceae</taxon>
        <taxon>Vibrio</taxon>
    </lineage>
</organism>
<dbReference type="Pfam" id="PF12833">
    <property type="entry name" value="HTH_18"/>
    <property type="match status" value="1"/>
</dbReference>
<dbReference type="PROSITE" id="PS01124">
    <property type="entry name" value="HTH_ARAC_FAMILY_2"/>
    <property type="match status" value="1"/>
</dbReference>
<dbReference type="SUPFAM" id="SSF46689">
    <property type="entry name" value="Homeodomain-like"/>
    <property type="match status" value="1"/>
</dbReference>
<dbReference type="AlphaFoldDB" id="A0AAN0Y042"/>
<keyword evidence="3" id="KW-0804">Transcription</keyword>
<protein>
    <submittedName>
        <fullName evidence="5">AraC family transcriptional regulator</fullName>
    </submittedName>
</protein>
<dbReference type="GO" id="GO:0003700">
    <property type="term" value="F:DNA-binding transcription factor activity"/>
    <property type="evidence" value="ECO:0007669"/>
    <property type="project" value="InterPro"/>
</dbReference>
<feature type="domain" description="HTH araC/xylS-type" evidence="4">
    <location>
        <begin position="133"/>
        <end position="230"/>
    </location>
</feature>
<keyword evidence="2" id="KW-0238">DNA-binding</keyword>
<dbReference type="PANTHER" id="PTHR43280">
    <property type="entry name" value="ARAC-FAMILY TRANSCRIPTIONAL REGULATOR"/>
    <property type="match status" value="1"/>
</dbReference>
<evidence type="ECO:0000256" key="3">
    <source>
        <dbReference type="ARBA" id="ARBA00023163"/>
    </source>
</evidence>
<reference evidence="5 6" key="1">
    <citation type="submission" date="2016-07" db="EMBL/GenBank/DDBJ databases">
        <title>Developing Vibrio natriegens as a novel, fast-growing host for biotechnology.</title>
        <authorList>
            <person name="Weinstock M.T."/>
            <person name="Hesek E.D."/>
            <person name="Wilson C.M."/>
            <person name="Gibson D.G."/>
        </authorList>
    </citation>
    <scope>NUCLEOTIDE SEQUENCE [LARGE SCALE GENOMIC DNA]</scope>
    <source>
        <strain evidence="5 6">ATCC 14048</strain>
    </source>
</reference>
<dbReference type="GeneID" id="70913432"/>
<dbReference type="Gene3D" id="1.10.10.60">
    <property type="entry name" value="Homeodomain-like"/>
    <property type="match status" value="1"/>
</dbReference>
<dbReference type="PROSITE" id="PS00041">
    <property type="entry name" value="HTH_ARAC_FAMILY_1"/>
    <property type="match status" value="1"/>
</dbReference>
<dbReference type="InterPro" id="IPR009057">
    <property type="entry name" value="Homeodomain-like_sf"/>
</dbReference>
<keyword evidence="1" id="KW-0805">Transcription regulation</keyword>
<dbReference type="Proteomes" id="UP000092741">
    <property type="component" value="Chromosome 1"/>
</dbReference>
<evidence type="ECO:0000313" key="5">
    <source>
        <dbReference type="EMBL" id="ANQ11577.1"/>
    </source>
</evidence>
<keyword evidence="6" id="KW-1185">Reference proteome</keyword>
<dbReference type="InterPro" id="IPR018062">
    <property type="entry name" value="HTH_AraC-typ_CS"/>
</dbReference>
<dbReference type="KEGG" id="vna:PN96_11490"/>